<dbReference type="CDD" id="cd07379">
    <property type="entry name" value="MPP_239FB"/>
    <property type="match status" value="1"/>
</dbReference>
<organism evidence="2 3">
    <name type="scientific">Marinospirillum celere</name>
    <dbReference type="NCBI Taxonomy" id="1122252"/>
    <lineage>
        <taxon>Bacteria</taxon>
        <taxon>Pseudomonadati</taxon>
        <taxon>Pseudomonadota</taxon>
        <taxon>Gammaproteobacteria</taxon>
        <taxon>Oceanospirillales</taxon>
        <taxon>Oceanospirillaceae</taxon>
        <taxon>Marinospirillum</taxon>
    </lineage>
</organism>
<reference evidence="2 3" key="1">
    <citation type="submission" date="2016-10" db="EMBL/GenBank/DDBJ databases">
        <authorList>
            <person name="de Groot N.N."/>
        </authorList>
    </citation>
    <scope>NUCLEOTIDE SEQUENCE [LARGE SCALE GENOMIC DNA]</scope>
    <source>
        <strain evidence="2 3">DSM 18438</strain>
    </source>
</reference>
<evidence type="ECO:0000313" key="2">
    <source>
        <dbReference type="EMBL" id="SFC28940.1"/>
    </source>
</evidence>
<dbReference type="InterPro" id="IPR051693">
    <property type="entry name" value="UPF0046_metallophosphoest"/>
</dbReference>
<dbReference type="OrthoDB" id="332939at2"/>
<protein>
    <submittedName>
        <fullName evidence="2">Predicted phosphoesterase</fullName>
    </submittedName>
</protein>
<dbReference type="Proteomes" id="UP000199058">
    <property type="component" value="Unassembled WGS sequence"/>
</dbReference>
<dbReference type="Pfam" id="PF00149">
    <property type="entry name" value="Metallophos"/>
    <property type="match status" value="1"/>
</dbReference>
<evidence type="ECO:0000313" key="3">
    <source>
        <dbReference type="Proteomes" id="UP000199058"/>
    </source>
</evidence>
<dbReference type="STRING" id="1122252.SAMN05660443_2091"/>
<feature type="domain" description="Calcineurin-like phosphoesterase" evidence="1">
    <location>
        <begin position="1"/>
        <end position="175"/>
    </location>
</feature>
<dbReference type="GO" id="GO:0016787">
    <property type="term" value="F:hydrolase activity"/>
    <property type="evidence" value="ECO:0007669"/>
    <property type="project" value="InterPro"/>
</dbReference>
<dbReference type="PANTHER" id="PTHR12905:SF0">
    <property type="entry name" value="CALCINEURIN-LIKE PHOSPHOESTERASE DOMAIN-CONTAINING PROTEIN"/>
    <property type="match status" value="1"/>
</dbReference>
<name>A0A1I1I6U6_9GAMM</name>
<dbReference type="PANTHER" id="PTHR12905">
    <property type="entry name" value="METALLOPHOSPHOESTERASE"/>
    <property type="match status" value="1"/>
</dbReference>
<dbReference type="Gene3D" id="3.60.21.10">
    <property type="match status" value="1"/>
</dbReference>
<dbReference type="InterPro" id="IPR029052">
    <property type="entry name" value="Metallo-depent_PP-like"/>
</dbReference>
<keyword evidence="3" id="KW-1185">Reference proteome</keyword>
<dbReference type="RefSeq" id="WP_091963084.1">
    <property type="nucleotide sequence ID" value="NZ_FOLH01000004.1"/>
</dbReference>
<evidence type="ECO:0000259" key="1">
    <source>
        <dbReference type="Pfam" id="PF00149"/>
    </source>
</evidence>
<dbReference type="EMBL" id="FOLH01000004">
    <property type="protein sequence ID" value="SFC28940.1"/>
    <property type="molecule type" value="Genomic_DNA"/>
</dbReference>
<proteinExistence type="predicted"/>
<sequence>MRLVMISDTHGRHQELSVPDGDLLIHSGDFSSGKCWDELTEFADWLHSQPHQHKLLIAGNHDLLLESFPEDGRALFAGWATYLQDEACQLEGISIYGSPWTPRFFDFAFMLERGEPLAERWARIPATTQLLITHGPPQGLGDLTSLGTHAGCEALADRLPFLPELKLHVFGHIHEGYGSFPASGRRAYASINASSCRWADPGLNPPLVWDW</sequence>
<dbReference type="AlphaFoldDB" id="A0A1I1I6U6"/>
<dbReference type="SUPFAM" id="SSF56300">
    <property type="entry name" value="Metallo-dependent phosphatases"/>
    <property type="match status" value="1"/>
</dbReference>
<gene>
    <name evidence="2" type="ORF">SAMN05660443_2091</name>
</gene>
<dbReference type="InterPro" id="IPR004843">
    <property type="entry name" value="Calcineurin-like_PHP"/>
</dbReference>
<accession>A0A1I1I6U6</accession>